<dbReference type="Proteomes" id="UP000336646">
    <property type="component" value="Unassembled WGS sequence"/>
</dbReference>
<dbReference type="OrthoDB" id="4775022at2"/>
<evidence type="ECO:0000313" key="5">
    <source>
        <dbReference type="Proteomes" id="UP000336646"/>
    </source>
</evidence>
<evidence type="ECO:0000256" key="2">
    <source>
        <dbReference type="SAM" id="Phobius"/>
    </source>
</evidence>
<dbReference type="EMBL" id="JACEOR010000206">
    <property type="protein sequence ID" value="MBA4504805.1"/>
    <property type="molecule type" value="Genomic_DNA"/>
</dbReference>
<dbReference type="AlphaFoldDB" id="A0A6C1TVF9"/>
<keyword evidence="2" id="KW-1133">Transmembrane helix</keyword>
<feature type="compositionally biased region" description="Polar residues" evidence="1">
    <location>
        <begin position="1"/>
        <end position="13"/>
    </location>
</feature>
<sequence length="152" mass="16011">MSTNSEHSASQPLNVEDVSDIDDPRRPLTRALRLGAWALVALTVLSLMAWGGVYGLQGIWGVLMGAAVGGGFVLLTALSVLATSGTSPTNTMAVVLGGWLLKMVVLILVLLFIRELTFYNHLAFGVTTIAALVIVLAAEAWGVITTRVSYVG</sequence>
<dbReference type="EMBL" id="RXIR01000027">
    <property type="protein sequence ID" value="TVS26668.1"/>
    <property type="molecule type" value="Genomic_DNA"/>
</dbReference>
<comment type="caution">
    <text evidence="4">The sequence shown here is derived from an EMBL/GenBank/DDBJ whole genome shotgun (WGS) entry which is preliminary data.</text>
</comment>
<evidence type="ECO:0000313" key="3">
    <source>
        <dbReference type="EMBL" id="MBA4504805.1"/>
    </source>
</evidence>
<feature type="transmembrane region" description="Helical" evidence="2">
    <location>
        <begin position="34"/>
        <end position="53"/>
    </location>
</feature>
<feature type="transmembrane region" description="Helical" evidence="2">
    <location>
        <begin position="93"/>
        <end position="113"/>
    </location>
</feature>
<evidence type="ECO:0000313" key="6">
    <source>
        <dbReference type="Proteomes" id="UP000580709"/>
    </source>
</evidence>
<feature type="transmembrane region" description="Helical" evidence="2">
    <location>
        <begin position="59"/>
        <end position="81"/>
    </location>
</feature>
<accession>A0A6C1TVF9</accession>
<evidence type="ECO:0000256" key="1">
    <source>
        <dbReference type="SAM" id="MobiDB-lite"/>
    </source>
</evidence>
<dbReference type="GeneID" id="74902781"/>
<keyword evidence="2" id="KW-0812">Transmembrane</keyword>
<keyword evidence="2" id="KW-0472">Membrane</keyword>
<evidence type="ECO:0000313" key="4">
    <source>
        <dbReference type="EMBL" id="TVS26668.1"/>
    </source>
</evidence>
<reference evidence="4 5" key="1">
    <citation type="submission" date="2018-12" db="EMBL/GenBank/DDBJ databases">
        <title>Corynebacterium sanguinis sp. nov., a clinically-associated and environmental corynebacterium.</title>
        <authorList>
            <person name="Gonzales-Siles L."/>
            <person name="Jaen-Luchoro D."/>
            <person name="Cardew S."/>
            <person name="Inganas E."/>
            <person name="Ohlen M."/>
            <person name="Jensie-Markopolous S."/>
            <person name="Pinyeiro-Iglesias B."/>
            <person name="Molin K."/>
            <person name="Skovbjerg S."/>
            <person name="Svensson-Stadler L."/>
            <person name="Funke G."/>
            <person name="Moore E.R.B."/>
        </authorList>
    </citation>
    <scope>NUCLEOTIDE SEQUENCE [LARGE SCALE GENOMIC DNA]</scope>
    <source>
        <strain evidence="4 5">58734</strain>
    </source>
</reference>
<keyword evidence="6" id="KW-1185">Reference proteome</keyword>
<dbReference type="RefSeq" id="WP_144318420.1">
    <property type="nucleotide sequence ID" value="NZ_CP038157.1"/>
</dbReference>
<evidence type="ECO:0008006" key="7">
    <source>
        <dbReference type="Google" id="ProtNLM"/>
    </source>
</evidence>
<protein>
    <recommendedName>
        <fullName evidence="7">ATP synthase subunit I</fullName>
    </recommendedName>
</protein>
<dbReference type="Proteomes" id="UP000580709">
    <property type="component" value="Unassembled WGS sequence"/>
</dbReference>
<feature type="transmembrane region" description="Helical" evidence="2">
    <location>
        <begin position="119"/>
        <end position="144"/>
    </location>
</feature>
<name>A0A6C1TVF9_9CORY</name>
<proteinExistence type="predicted"/>
<gene>
    <name evidence="4" type="ORF">EKI59_10195</name>
    <name evidence="3" type="ORF">H0H28_05595</name>
</gene>
<organism evidence="4 5">
    <name type="scientific">Corynebacterium sanguinis</name>
    <dbReference type="NCBI Taxonomy" id="2594913"/>
    <lineage>
        <taxon>Bacteria</taxon>
        <taxon>Bacillati</taxon>
        <taxon>Actinomycetota</taxon>
        <taxon>Actinomycetes</taxon>
        <taxon>Mycobacteriales</taxon>
        <taxon>Corynebacteriaceae</taxon>
        <taxon>Corynebacterium</taxon>
    </lineage>
</organism>
<reference evidence="3 6" key="2">
    <citation type="submission" date="2020-07" db="EMBL/GenBank/DDBJ databases">
        <authorList>
            <person name="Khare M."/>
        </authorList>
    </citation>
    <scope>NUCLEOTIDE SEQUENCE [LARGE SCALE GENOMIC DNA]</scope>
    <source>
        <strain evidence="3 6">P8776</strain>
    </source>
</reference>
<feature type="region of interest" description="Disordered" evidence="1">
    <location>
        <begin position="1"/>
        <end position="20"/>
    </location>
</feature>